<evidence type="ECO:0000256" key="13">
    <source>
        <dbReference type="SAM" id="MobiDB-lite"/>
    </source>
</evidence>
<feature type="compositionally biased region" description="Basic and acidic residues" evidence="13">
    <location>
        <begin position="1271"/>
        <end position="1289"/>
    </location>
</feature>
<feature type="compositionally biased region" description="Polar residues" evidence="13">
    <location>
        <begin position="496"/>
        <end position="521"/>
    </location>
</feature>
<dbReference type="PROSITE" id="PS01180">
    <property type="entry name" value="CUB"/>
    <property type="match status" value="1"/>
</dbReference>
<keyword evidence="12" id="KW-0175">Coiled coil</keyword>
<evidence type="ECO:0000256" key="4">
    <source>
        <dbReference type="ARBA" id="ARBA00022801"/>
    </source>
</evidence>
<dbReference type="InterPro" id="IPR036383">
    <property type="entry name" value="TSP1_rpt_sf"/>
</dbReference>
<proteinExistence type="predicted"/>
<feature type="compositionally biased region" description="Polar residues" evidence="13">
    <location>
        <begin position="297"/>
        <end position="316"/>
    </location>
</feature>
<feature type="compositionally biased region" description="Low complexity" evidence="13">
    <location>
        <begin position="1317"/>
        <end position="1329"/>
    </location>
</feature>
<dbReference type="EC" id="3.4.24.-" evidence="11"/>
<keyword evidence="16" id="KW-1185">Reference proteome</keyword>
<dbReference type="InterPro" id="IPR001506">
    <property type="entry name" value="Peptidase_M12A"/>
</dbReference>
<dbReference type="PROSITE" id="PS50092">
    <property type="entry name" value="TSP1"/>
    <property type="match status" value="1"/>
</dbReference>
<feature type="region of interest" description="Disordered" evidence="13">
    <location>
        <begin position="488"/>
        <end position="521"/>
    </location>
</feature>
<dbReference type="PROSITE" id="PS51864">
    <property type="entry name" value="ASTACIN"/>
    <property type="match status" value="1"/>
</dbReference>
<dbReference type="SUPFAM" id="SSF55486">
    <property type="entry name" value="Metalloproteases ('zincins'), catalytic domain"/>
    <property type="match status" value="1"/>
</dbReference>
<evidence type="ECO:0000256" key="1">
    <source>
        <dbReference type="ARBA" id="ARBA00022536"/>
    </source>
</evidence>
<dbReference type="PANTHER" id="PTHR10127:SF849">
    <property type="entry name" value="ZINC METALLOPROTEINASE NAS-36"/>
    <property type="match status" value="1"/>
</dbReference>
<dbReference type="InterPro" id="IPR000859">
    <property type="entry name" value="CUB_dom"/>
</dbReference>
<evidence type="ECO:0000256" key="8">
    <source>
        <dbReference type="ARBA" id="ARBA00023180"/>
    </source>
</evidence>
<dbReference type="PANTHER" id="PTHR10127">
    <property type="entry name" value="DISCOIDIN, CUB, EGF, LAMININ , AND ZINC METALLOPROTEASE DOMAIN CONTAINING"/>
    <property type="match status" value="1"/>
</dbReference>
<dbReference type="WBParaSite" id="TCONS_00006947.p1">
    <property type="protein sequence ID" value="TCONS_00006947.p1"/>
    <property type="gene ID" value="XLOC_005033"/>
</dbReference>
<feature type="compositionally biased region" description="Basic and acidic residues" evidence="13">
    <location>
        <begin position="1216"/>
        <end position="1227"/>
    </location>
</feature>
<feature type="region of interest" description="Disordered" evidence="13">
    <location>
        <begin position="259"/>
        <end position="283"/>
    </location>
</feature>
<comment type="cofactor">
    <cofactor evidence="10 11">
        <name>Zn(2+)</name>
        <dbReference type="ChEBI" id="CHEBI:29105"/>
    </cofactor>
    <text evidence="10 11">Binds 1 zinc ion per subunit.</text>
</comment>
<evidence type="ECO:0000259" key="14">
    <source>
        <dbReference type="PROSITE" id="PS01180"/>
    </source>
</evidence>
<dbReference type="GO" id="GO:0018996">
    <property type="term" value="P:molting cycle, collagen and cuticulin-based cuticle"/>
    <property type="evidence" value="ECO:0007669"/>
    <property type="project" value="UniProtKB-ARBA"/>
</dbReference>
<reference evidence="17" key="1">
    <citation type="submission" date="2024-02" db="UniProtKB">
        <authorList>
            <consortium name="WormBaseParasite"/>
        </authorList>
    </citation>
    <scope>IDENTIFICATION</scope>
</reference>
<dbReference type="SMART" id="SM00209">
    <property type="entry name" value="TSP1"/>
    <property type="match status" value="1"/>
</dbReference>
<feature type="region of interest" description="Disordered" evidence="13">
    <location>
        <begin position="1260"/>
        <end position="1401"/>
    </location>
</feature>
<dbReference type="GO" id="GO:0008270">
    <property type="term" value="F:zinc ion binding"/>
    <property type="evidence" value="ECO:0007669"/>
    <property type="project" value="UniProtKB-UniRule"/>
</dbReference>
<dbReference type="SMART" id="SM00235">
    <property type="entry name" value="ZnMc"/>
    <property type="match status" value="1"/>
</dbReference>
<dbReference type="PRINTS" id="PR00480">
    <property type="entry name" value="ASTACIN"/>
</dbReference>
<feature type="region of interest" description="Disordered" evidence="13">
    <location>
        <begin position="614"/>
        <end position="644"/>
    </location>
</feature>
<feature type="binding site" evidence="10">
    <location>
        <position position="2318"/>
    </location>
    <ligand>
        <name>Zn(2+)</name>
        <dbReference type="ChEBI" id="CHEBI:29105"/>
        <note>catalytic</note>
    </ligand>
</feature>
<keyword evidence="2 10" id="KW-0645">Protease</keyword>
<evidence type="ECO:0000313" key="17">
    <source>
        <dbReference type="WBParaSite" id="TCONS_00006947.p1"/>
    </source>
</evidence>
<feature type="region of interest" description="Disordered" evidence="13">
    <location>
        <begin position="297"/>
        <end position="317"/>
    </location>
</feature>
<name>A0AAF5D517_STRER</name>
<dbReference type="SUPFAM" id="SSF49854">
    <property type="entry name" value="Spermadhesin, CUB domain"/>
    <property type="match status" value="1"/>
</dbReference>
<keyword evidence="4 10" id="KW-0378">Hydrolase</keyword>
<evidence type="ECO:0000256" key="9">
    <source>
        <dbReference type="PROSITE-ProRule" id="PRU00059"/>
    </source>
</evidence>
<dbReference type="Gene3D" id="2.20.100.10">
    <property type="entry name" value="Thrombospondin type-1 (TSP1) repeat"/>
    <property type="match status" value="1"/>
</dbReference>
<dbReference type="Pfam" id="PF00090">
    <property type="entry name" value="TSP_1"/>
    <property type="match status" value="1"/>
</dbReference>
<feature type="compositionally biased region" description="Polar residues" evidence="13">
    <location>
        <begin position="1522"/>
        <end position="1534"/>
    </location>
</feature>
<evidence type="ECO:0000256" key="12">
    <source>
        <dbReference type="SAM" id="Coils"/>
    </source>
</evidence>
<dbReference type="Proteomes" id="UP000035681">
    <property type="component" value="Unplaced"/>
</dbReference>
<feature type="compositionally biased region" description="Basic and acidic residues" evidence="13">
    <location>
        <begin position="339"/>
        <end position="362"/>
    </location>
</feature>
<feature type="region of interest" description="Disordered" evidence="13">
    <location>
        <begin position="339"/>
        <end position="364"/>
    </location>
</feature>
<keyword evidence="6 10" id="KW-0482">Metalloprotease</keyword>
<evidence type="ECO:0000256" key="11">
    <source>
        <dbReference type="RuleBase" id="RU361183"/>
    </source>
</evidence>
<evidence type="ECO:0000256" key="6">
    <source>
        <dbReference type="ARBA" id="ARBA00023049"/>
    </source>
</evidence>
<keyword evidence="3 10" id="KW-0479">Metal-binding</keyword>
<dbReference type="InterPro" id="IPR006026">
    <property type="entry name" value="Peptidase_Metallo"/>
</dbReference>
<feature type="region of interest" description="Disordered" evidence="13">
    <location>
        <begin position="1907"/>
        <end position="1961"/>
    </location>
</feature>
<feature type="region of interest" description="Disordered" evidence="13">
    <location>
        <begin position="763"/>
        <end position="797"/>
    </location>
</feature>
<feature type="compositionally biased region" description="Polar residues" evidence="13">
    <location>
        <begin position="1364"/>
        <end position="1382"/>
    </location>
</feature>
<comment type="caution">
    <text evidence="9">Lacks conserved residue(s) required for the propagation of feature annotation.</text>
</comment>
<dbReference type="InterPro" id="IPR024079">
    <property type="entry name" value="MetalloPept_cat_dom_sf"/>
</dbReference>
<feature type="binding site" evidence="10">
    <location>
        <position position="2324"/>
    </location>
    <ligand>
        <name>Zn(2+)</name>
        <dbReference type="ChEBI" id="CHEBI:29105"/>
        <note>catalytic</note>
    </ligand>
</feature>
<evidence type="ECO:0000256" key="10">
    <source>
        <dbReference type="PROSITE-ProRule" id="PRU01211"/>
    </source>
</evidence>
<dbReference type="GO" id="GO:0006508">
    <property type="term" value="P:proteolysis"/>
    <property type="evidence" value="ECO:0007669"/>
    <property type="project" value="UniProtKB-KW"/>
</dbReference>
<feature type="region of interest" description="Disordered" evidence="13">
    <location>
        <begin position="1448"/>
        <end position="1473"/>
    </location>
</feature>
<dbReference type="InterPro" id="IPR000884">
    <property type="entry name" value="TSP1_rpt"/>
</dbReference>
<feature type="active site" evidence="10">
    <location>
        <position position="2315"/>
    </location>
</feature>
<evidence type="ECO:0000256" key="5">
    <source>
        <dbReference type="ARBA" id="ARBA00022833"/>
    </source>
</evidence>
<evidence type="ECO:0000256" key="2">
    <source>
        <dbReference type="ARBA" id="ARBA00022670"/>
    </source>
</evidence>
<feature type="region of interest" description="Disordered" evidence="13">
    <location>
        <begin position="971"/>
        <end position="1025"/>
    </location>
</feature>
<evidence type="ECO:0000259" key="15">
    <source>
        <dbReference type="PROSITE" id="PS51864"/>
    </source>
</evidence>
<sequence length="2712" mass="314396">MFKKIYFVDNTKIDDKTYTNVNVNNDNKKRISLNILKKLKYFVSIKGIKIKDHTFCDLITEMHEDNPSTKQGGEVRTAVTGITPFYKSDIEQTKAEVRYGSSHNLQYQSGDYKVKESQEHNRMTIIDPKVNSNSNIPASQIFQQKTLVGDFPSQHTKRSFMNLDPLEQKRFKSLERRPVTTTNYLQESVERHREMEASKLKEYLKTNEKDANKPWDKPDWPGPKQDHSESLRELEQMKHAIETLQKQVYFTRAKSISDLRSKPIPEEDKDNQQNIHSRSRSQDPGWLIRLRKNRYLQNASSNNTSQPLYGRTTSADNLDKTSSRMSLFSNFSSKNLSEGLERLPEKDKDLFTSEEERPDKGGDPILWNHKKQLYLSKYTSNLCYAANDGSGRSHIQKLKNVYFEQIKQDQLKHTRHKTSPLTNNLNRNLPTPSHHLRSQLASPNLPDIVEVPREEINSEGDNERKNFYFIDPYKNILERRTTFEEIEEIKRETREPNQNPRYNTSQKLPYTSSTLEDNSSSNRVNYHKQQFILPEKLSQASQPSHIPQKQPEHEFHERIMSPTIDRQLHINTQNQPKPILKQNYKTSTQYQEQETGYSYQHYQDAQIHQSNTSITTPKNIQNPLDQSQHFDHRSQVVSPQPRSVSTTFEMLDEEERLRIMHENLMKHRQRSNSQNKKPKYPLASFNGPFFNLEEISKPNLTNNHYIPNSKEHEIPIIRQNDEYNQPLYISKHHTMTKEMSTMEMELNDETKFVDMTSPMDNNGVVIWPPLPKKGDEERPRPSSAMAKSMYDPERRREFERQKQLEYEAISKREKEKRIQLEKQLKAMQLQQKQLLEQQQKMMENEKIMSEKKNYQEYTNKFHNEQMYQHESNEVMKNNLQESFISPTDQHNVRIYETRPISSMSMDNPQFINENEISPISNPTWKRTYLLDSNEKKNIEKNKIITSEELLEKDQYDIDILKRRETFIEKPDKPPEIKRLGKRWQPPPEEPYIWPQLRKSQNIDPDGISRSNSNLYSPPQDSTDEYKWAPVVNDPGYKKENKNFTPQNSPPMSPVKHGGLQTLDEVNKRQIKNLVKPTPDGSHRPPSVFKAIRHTPSGGFYPHAPNGIKIVKRRLHQSHSNLTDDPNYGTEEEDIQIIHERNFHGVDSPTRRVTPMGRSQSVHDLGRDQEEINDWEKIYDLPAHSSTIQGKDIPHNVNLKKRLALFESQANLIQQKYAEKNNRERRTSEINSSSRKNDCNMKVSKGLNRIPIENQTIIKNKLTSEGTRLPRQKQDSKLHAREYHSVDNLKYRSPSVPPTLISSSSGGYHQQPPCQTVGSTHSNHSGSSYSRKQPTSYYHGQPPQQPQPQHHSSTSSGLLRRVDSRTGQSYGSVDHLNQQNNFQVPIVKPRNSRNHLQRPASVTPMTAPEPIVRRIPSRLAQAQISPVPPSYNTARPFIPKPLPDGYRRPLSPPSGYLAVSPRSPPPQNPGQTKRMAQQLMQRAVSTQNMIHGGRQSVPVNLMRPSSTRRSHHGNTLVPPQMHRQPSSLMSPNGSSEAPKKDDLDELSKLNENLIERSKGLKKDFKLVSSEIIKTDPEPVPDMYKEQLREMLESRISTETAPSPLTLNAAVDRSGYVTDASSTNWQFNNSFSPRSIVSINGGTTKDYHPTILKVRTNNIEKRYNRSNSSVTNSLLTTTETEPIVREFTETYSRIKVRNNNESSNIRQGNERIESIRREPVNIIKESLSSPTDDKPRGIIKPVVTKPRITETIKRIEETRRTEEVERRVQRKEKKHRSHRYHHDDHYMTENHYSGDNLEERRKVLSAEEEDEIRNEAKKLKTLHRSSSMRDKKITNYYHKRRRYTSEEFNDAVKSAYEGVNEAYYDYSHRSSSMNRNGMLPIGYYPGYENYNRTSTTRRDYDNGYYDSSHHHMNGDINQQGRYGSSLSDSLRRGDVKYNPNGEIRESYTYGSRGHRRNSNAGYGMHKSYSTRDIIRDSNGGYYGSYFRNPPNQPFVEFPPTLPRRHGEPPIPPPHRSASQMGIESQYRPISKSHSYADWNDQRNQSGNYSYGRKHDEEMSRLENEFRDSLLVPLNNGKGNINDYEHRVEQIPGGFEEYSRSVKGNSGRRLNRDGIPTDFREQSHRIVNVNNDNIKSVTNPFSKTPDIIKELKEHFRTDSGEINYMSEILEKIHAIKDKKKSIIISAAQPKTKPELSKFLFEGDIFLSKRQAKQLLDNLDNRKIRSLTSDEEILWNKMPIKYRFHESLTFFTISQIIEGIQYWEDNSCIKFQNIQQPEDDDYIEFFKGQGCYSMIGKFGGRQGISIGEGCERIGVIEHEIGHALGLWHQQSRPDAINYINFVKDYILPSYLADFEVRTEEDINTLGIPYDLGSVMHYGPTAFSIDGITRTLITKNPLYQMTIGQREKLSFYDLKIINKAYCKDRCNGNELKCKNGGYIHPSTCDKCICPHGYGSKLCDENEKPVNAECGGILTSTSYWKYIQSPNYEDGGYVEDQMCSWIITAPIGKRIEIMFVDDFALLCTSTCMDYVEIKLQEDQRNTGARFCCNEKPKNSFISESNQIAIIFRSQIGSDIGFRISYKFTMKKSENVNNIVNFTTTMKPTTISGFNIWSEWKDWSECSRSCGACGIRSRTRICKTSECHGRSQEFSSCNIETCPEDPECPKWEMLQKFCNKNSNCQQIQDKLKDCNEQVICCPPFFKSGNRCVSDKPILGSYNN</sequence>
<keyword evidence="5 10" id="KW-0862">Zinc</keyword>
<dbReference type="CDD" id="cd00041">
    <property type="entry name" value="CUB"/>
    <property type="match status" value="1"/>
</dbReference>
<feature type="compositionally biased region" description="Low complexity" evidence="13">
    <location>
        <begin position="635"/>
        <end position="644"/>
    </location>
</feature>
<feature type="region of interest" description="Disordered" evidence="13">
    <location>
        <begin position="1215"/>
        <end position="1240"/>
    </location>
</feature>
<feature type="region of interest" description="Disordered" evidence="13">
    <location>
        <begin position="412"/>
        <end position="449"/>
    </location>
</feature>
<feature type="region of interest" description="Disordered" evidence="13">
    <location>
        <begin position="206"/>
        <end position="230"/>
    </location>
</feature>
<dbReference type="Gene3D" id="2.60.120.290">
    <property type="entry name" value="Spermadhesin, CUB domain"/>
    <property type="match status" value="1"/>
</dbReference>
<evidence type="ECO:0000256" key="3">
    <source>
        <dbReference type="ARBA" id="ARBA00022723"/>
    </source>
</evidence>
<keyword evidence="1" id="KW-0245">EGF-like domain</keyword>
<feature type="compositionally biased region" description="Polar residues" evidence="13">
    <location>
        <begin position="1913"/>
        <end position="1926"/>
    </location>
</feature>
<dbReference type="SMART" id="SM00042">
    <property type="entry name" value="CUB"/>
    <property type="match status" value="1"/>
</dbReference>
<feature type="domain" description="CUB" evidence="14">
    <location>
        <begin position="2464"/>
        <end position="2578"/>
    </location>
</feature>
<dbReference type="InterPro" id="IPR034035">
    <property type="entry name" value="Astacin-like_dom"/>
</dbReference>
<dbReference type="GO" id="GO:0004222">
    <property type="term" value="F:metalloendopeptidase activity"/>
    <property type="evidence" value="ECO:0007669"/>
    <property type="project" value="UniProtKB-UniRule"/>
</dbReference>
<dbReference type="Gene3D" id="3.40.390.10">
    <property type="entry name" value="Collagenase (Catalytic Domain)"/>
    <property type="match status" value="1"/>
</dbReference>
<dbReference type="Pfam" id="PF01400">
    <property type="entry name" value="Astacin"/>
    <property type="match status" value="1"/>
</dbReference>
<feature type="compositionally biased region" description="Low complexity" evidence="13">
    <location>
        <begin position="419"/>
        <end position="433"/>
    </location>
</feature>
<keyword evidence="7" id="KW-1015">Disulfide bond</keyword>
<evidence type="ECO:0000313" key="16">
    <source>
        <dbReference type="Proteomes" id="UP000035681"/>
    </source>
</evidence>
<dbReference type="Pfam" id="PF00431">
    <property type="entry name" value="CUB"/>
    <property type="match status" value="1"/>
</dbReference>
<feature type="region of interest" description="Disordered" evidence="13">
    <location>
        <begin position="1496"/>
        <end position="1540"/>
    </location>
</feature>
<feature type="binding site" evidence="10">
    <location>
        <position position="2314"/>
    </location>
    <ligand>
        <name>Zn(2+)</name>
        <dbReference type="ChEBI" id="CHEBI:29105"/>
        <note>catalytic</note>
    </ligand>
</feature>
<evidence type="ECO:0000256" key="7">
    <source>
        <dbReference type="ARBA" id="ARBA00023157"/>
    </source>
</evidence>
<dbReference type="FunFam" id="3.40.390.10:FF:000028">
    <property type="entry name" value="Zinc metalloproteinase"/>
    <property type="match status" value="1"/>
</dbReference>
<feature type="compositionally biased region" description="Polar residues" evidence="13">
    <location>
        <begin position="1299"/>
        <end position="1316"/>
    </location>
</feature>
<feature type="compositionally biased region" description="Polar residues" evidence="13">
    <location>
        <begin position="997"/>
        <end position="1020"/>
    </location>
</feature>
<accession>A0AAF5D517</accession>
<dbReference type="SUPFAM" id="SSF82895">
    <property type="entry name" value="TSP-1 type 1 repeat"/>
    <property type="match status" value="1"/>
</dbReference>
<feature type="compositionally biased region" description="Polar residues" evidence="13">
    <location>
        <begin position="614"/>
        <end position="627"/>
    </location>
</feature>
<feature type="domain" description="Peptidase M12A" evidence="15">
    <location>
        <begin position="2218"/>
        <end position="2418"/>
    </location>
</feature>
<dbReference type="InterPro" id="IPR035914">
    <property type="entry name" value="Sperma_CUB_dom_sf"/>
</dbReference>
<protein>
    <recommendedName>
        <fullName evidence="11">Metalloendopeptidase</fullName>
        <ecNumber evidence="11">3.4.24.-</ecNumber>
    </recommendedName>
</protein>
<feature type="coiled-coil region" evidence="12">
    <location>
        <begin position="810"/>
        <end position="845"/>
    </location>
</feature>
<dbReference type="CDD" id="cd04280">
    <property type="entry name" value="ZnMc_astacin_like"/>
    <property type="match status" value="1"/>
</dbReference>
<organism evidence="16 17">
    <name type="scientific">Strongyloides stercoralis</name>
    <name type="common">Threadworm</name>
    <dbReference type="NCBI Taxonomy" id="6248"/>
    <lineage>
        <taxon>Eukaryota</taxon>
        <taxon>Metazoa</taxon>
        <taxon>Ecdysozoa</taxon>
        <taxon>Nematoda</taxon>
        <taxon>Chromadorea</taxon>
        <taxon>Rhabditida</taxon>
        <taxon>Tylenchina</taxon>
        <taxon>Panagrolaimomorpha</taxon>
        <taxon>Strongyloidoidea</taxon>
        <taxon>Strongyloididae</taxon>
        <taxon>Strongyloides</taxon>
    </lineage>
</organism>
<keyword evidence="8" id="KW-0325">Glycoprotein</keyword>